<feature type="compositionally biased region" description="Polar residues" evidence="1">
    <location>
        <begin position="480"/>
        <end position="510"/>
    </location>
</feature>
<reference evidence="2" key="1">
    <citation type="submission" date="2023-06" db="EMBL/GenBank/DDBJ databases">
        <authorList>
            <person name="Kurt Z."/>
        </authorList>
    </citation>
    <scope>NUCLEOTIDE SEQUENCE</scope>
</reference>
<keyword evidence="4" id="KW-1185">Reference proteome</keyword>
<name>A0AA86NBS1_9EUKA</name>
<dbReference type="EMBL" id="CAXDID020000578">
    <property type="protein sequence ID" value="CAL6104104.1"/>
    <property type="molecule type" value="Genomic_DNA"/>
</dbReference>
<proteinExistence type="predicted"/>
<reference evidence="3 4" key="2">
    <citation type="submission" date="2024-07" db="EMBL/GenBank/DDBJ databases">
        <authorList>
            <person name="Akdeniz Z."/>
        </authorList>
    </citation>
    <scope>NUCLEOTIDE SEQUENCE [LARGE SCALE GENOMIC DNA]</scope>
</reference>
<organism evidence="2">
    <name type="scientific">Hexamita inflata</name>
    <dbReference type="NCBI Taxonomy" id="28002"/>
    <lineage>
        <taxon>Eukaryota</taxon>
        <taxon>Metamonada</taxon>
        <taxon>Diplomonadida</taxon>
        <taxon>Hexamitidae</taxon>
        <taxon>Hexamitinae</taxon>
        <taxon>Hexamita</taxon>
    </lineage>
</organism>
<evidence type="ECO:0000313" key="4">
    <source>
        <dbReference type="Proteomes" id="UP001642409"/>
    </source>
</evidence>
<feature type="region of interest" description="Disordered" evidence="1">
    <location>
        <begin position="476"/>
        <end position="510"/>
    </location>
</feature>
<dbReference type="Proteomes" id="UP001642409">
    <property type="component" value="Unassembled WGS sequence"/>
</dbReference>
<accession>A0AA86NBS1</accession>
<dbReference type="EMBL" id="CATOUU010000111">
    <property type="protein sequence ID" value="CAI9916807.1"/>
    <property type="molecule type" value="Genomic_DNA"/>
</dbReference>
<dbReference type="AlphaFoldDB" id="A0AA86NBS1"/>
<sequence length="547" mass="60900">MNSRTTSILHMYAPQRHHVTSVNQASHPVCVEISDYCCKIDRVVPTLIPMSQVRLPVISLIPKSTERFVFDELISDPELFTNLHAPQAQQEVQLLSPKESLDNLACQIVAGAHHGSCKLLLSYGAVGSGHGALSFGISTTPNTIPNAGLLWSVLDAVGSGEWPRVACIQIERDKIRDLFQGDNGVLLKTNLRTKNGLMSAECLEQIGCQFLPVTHQTKVKLVSALHQKRRALARWHAISQVIDRSEQTNNPKLKSIYGQVGSNNYQIGLDCCQTTAVLIQLGPERDYSQILLVDIPSYANESAISEYTPSLELFDVQKQSASIKHLLKTQLKDHLISRVVAGCVPSLFAENSIGKDVFIFTSVQVSDVDRQQTHSVLRLAGSFDKVISDRYFNAYKAEIKGQEINSQLDLNESGKQMKDKSRSEYDDKIFKSQDLKSSKNISVSGLQPSMQGKKVYKIQASDLFREELKELGESDADLAMSSSVQKSPAKSQKNEAQNNQSMLRPSQLTVESQVNDVANYAYQKKQTERDEEVRQLLMSMKQFLNAM</sequence>
<evidence type="ECO:0000256" key="1">
    <source>
        <dbReference type="SAM" id="MobiDB-lite"/>
    </source>
</evidence>
<comment type="caution">
    <text evidence="2">The sequence shown here is derived from an EMBL/GenBank/DDBJ whole genome shotgun (WGS) entry which is preliminary data.</text>
</comment>
<gene>
    <name evidence="2" type="ORF">HINF_LOCUS4452</name>
    <name evidence="3" type="ORF">HINF_LOCUS72591</name>
</gene>
<evidence type="ECO:0000313" key="2">
    <source>
        <dbReference type="EMBL" id="CAI9916807.1"/>
    </source>
</evidence>
<protein>
    <submittedName>
        <fullName evidence="2">Uncharacterized protein</fullName>
    </submittedName>
</protein>
<evidence type="ECO:0000313" key="3">
    <source>
        <dbReference type="EMBL" id="CAL6104104.1"/>
    </source>
</evidence>